<comment type="subunit">
    <text evidence="6">Consists of a catalytic RNA component (M1 or rnpB) and a protein subunit.</text>
</comment>
<evidence type="ECO:0000256" key="2">
    <source>
        <dbReference type="ARBA" id="ARBA00022722"/>
    </source>
</evidence>
<sequence length="138" mass="14850">MVFPPRLKKRAQFLKVARQGKKNVFPGLVAQAQPAAEADAGSADAFRVGFTVTKKVGNSVVRNRTRRRLREAMRLVACERKETSPLKPSLPPGQLVLIGRASTRHRPFEALKQDVRQAVAGLEKAAPSPKGGAGNTGG</sequence>
<proteinExistence type="inferred from homology"/>
<dbReference type="GO" id="GO:0042781">
    <property type="term" value="F:3'-tRNA processing endoribonuclease activity"/>
    <property type="evidence" value="ECO:0007669"/>
    <property type="project" value="TreeGrafter"/>
</dbReference>
<dbReference type="NCBIfam" id="TIGR00188">
    <property type="entry name" value="rnpA"/>
    <property type="match status" value="1"/>
</dbReference>
<comment type="function">
    <text evidence="6">RNaseP catalyzes the removal of the 5'-leader sequence from pre-tRNA to produce the mature 5'-terminus. It can also cleave other RNA substrates such as 4.5S RNA. The protein component plays an auxiliary but essential role in vivo by binding to the 5'-leader sequence and broadening the substrate specificity of the ribozyme.</text>
</comment>
<evidence type="ECO:0000256" key="7">
    <source>
        <dbReference type="NCBIfam" id="TIGR00188"/>
    </source>
</evidence>
<keyword evidence="4 6" id="KW-0378">Hydrolase</keyword>
<dbReference type="InterPro" id="IPR020568">
    <property type="entry name" value="Ribosomal_Su5_D2-typ_SF"/>
</dbReference>
<dbReference type="InterPro" id="IPR014721">
    <property type="entry name" value="Ribsml_uS5_D2-typ_fold_subgr"/>
</dbReference>
<dbReference type="GO" id="GO:0004526">
    <property type="term" value="F:ribonuclease P activity"/>
    <property type="evidence" value="ECO:0007669"/>
    <property type="project" value="UniProtKB-UniRule"/>
</dbReference>
<evidence type="ECO:0000256" key="6">
    <source>
        <dbReference type="HAMAP-Rule" id="MF_00227"/>
    </source>
</evidence>
<evidence type="ECO:0000313" key="8">
    <source>
        <dbReference type="EMBL" id="TPW35447.1"/>
    </source>
</evidence>
<dbReference type="GO" id="GO:0000049">
    <property type="term" value="F:tRNA binding"/>
    <property type="evidence" value="ECO:0007669"/>
    <property type="project" value="UniProtKB-UniRule"/>
</dbReference>
<dbReference type="Pfam" id="PF00825">
    <property type="entry name" value="Ribonuclease_P"/>
    <property type="match status" value="1"/>
</dbReference>
<dbReference type="GO" id="GO:0001682">
    <property type="term" value="P:tRNA 5'-leader removal"/>
    <property type="evidence" value="ECO:0007669"/>
    <property type="project" value="UniProtKB-UniRule"/>
</dbReference>
<dbReference type="SUPFAM" id="SSF54211">
    <property type="entry name" value="Ribosomal protein S5 domain 2-like"/>
    <property type="match status" value="1"/>
</dbReference>
<dbReference type="HAMAP" id="MF_00227">
    <property type="entry name" value="RNase_P"/>
    <property type="match status" value="1"/>
</dbReference>
<protein>
    <recommendedName>
        <fullName evidence="6 7">Ribonuclease P protein component</fullName>
        <shortName evidence="6">RNase P protein</shortName>
        <shortName evidence="6">RNaseP protein</shortName>
        <ecNumber evidence="6 7">3.1.26.5</ecNumber>
    </recommendedName>
    <alternativeName>
        <fullName evidence="6">Protein C5</fullName>
    </alternativeName>
</protein>
<evidence type="ECO:0000313" key="9">
    <source>
        <dbReference type="Proteomes" id="UP000315037"/>
    </source>
</evidence>
<dbReference type="PANTHER" id="PTHR33992:SF1">
    <property type="entry name" value="RIBONUCLEASE P PROTEIN COMPONENT"/>
    <property type="match status" value="1"/>
</dbReference>
<evidence type="ECO:0000256" key="4">
    <source>
        <dbReference type="ARBA" id="ARBA00022801"/>
    </source>
</evidence>
<dbReference type="EMBL" id="SORZ01000001">
    <property type="protein sequence ID" value="TPW35447.1"/>
    <property type="molecule type" value="Genomic_DNA"/>
</dbReference>
<dbReference type="PANTHER" id="PTHR33992">
    <property type="entry name" value="RIBONUCLEASE P PROTEIN COMPONENT"/>
    <property type="match status" value="1"/>
</dbReference>
<dbReference type="Gene3D" id="3.30.230.10">
    <property type="match status" value="1"/>
</dbReference>
<gene>
    <name evidence="6 8" type="primary">rnpA</name>
    <name evidence="8" type="ORF">E3202_00165</name>
</gene>
<accession>A0A506UQ27</accession>
<comment type="similarity">
    <text evidence="6">Belongs to the RnpA family.</text>
</comment>
<dbReference type="AlphaFoldDB" id="A0A506UQ27"/>
<dbReference type="EC" id="3.1.26.5" evidence="6 7"/>
<keyword evidence="2 6" id="KW-0540">Nuclease</keyword>
<organism evidence="8 9">
    <name type="scientific">Oecophyllibacter saccharovorans</name>
    <dbReference type="NCBI Taxonomy" id="2558360"/>
    <lineage>
        <taxon>Bacteria</taxon>
        <taxon>Pseudomonadati</taxon>
        <taxon>Pseudomonadota</taxon>
        <taxon>Alphaproteobacteria</taxon>
        <taxon>Acetobacterales</taxon>
        <taxon>Acetobacteraceae</taxon>
        <taxon>Oecophyllibacter</taxon>
    </lineage>
</organism>
<keyword evidence="3 6" id="KW-0255">Endonuclease</keyword>
<evidence type="ECO:0000256" key="5">
    <source>
        <dbReference type="ARBA" id="ARBA00022884"/>
    </source>
</evidence>
<name>A0A506UQ27_9PROT</name>
<keyword evidence="5 6" id="KW-0694">RNA-binding</keyword>
<dbReference type="InterPro" id="IPR000100">
    <property type="entry name" value="RNase_P"/>
</dbReference>
<comment type="catalytic activity">
    <reaction evidence="6">
        <text>Endonucleolytic cleavage of RNA, removing 5'-extranucleotides from tRNA precursor.</text>
        <dbReference type="EC" id="3.1.26.5"/>
    </reaction>
</comment>
<dbReference type="RefSeq" id="WP_165599970.1">
    <property type="nucleotide sequence ID" value="NZ_SORZ01000001.1"/>
</dbReference>
<evidence type="ECO:0000256" key="1">
    <source>
        <dbReference type="ARBA" id="ARBA00022694"/>
    </source>
</evidence>
<comment type="caution">
    <text evidence="8">The sequence shown here is derived from an EMBL/GenBank/DDBJ whole genome shotgun (WGS) entry which is preliminary data.</text>
</comment>
<dbReference type="Proteomes" id="UP000315037">
    <property type="component" value="Unassembled WGS sequence"/>
</dbReference>
<dbReference type="GO" id="GO:0030677">
    <property type="term" value="C:ribonuclease P complex"/>
    <property type="evidence" value="ECO:0007669"/>
    <property type="project" value="TreeGrafter"/>
</dbReference>
<keyword evidence="1 6" id="KW-0819">tRNA processing</keyword>
<keyword evidence="9" id="KW-1185">Reference proteome</keyword>
<reference evidence="8 9" key="1">
    <citation type="submission" date="2019-03" db="EMBL/GenBank/DDBJ databases">
        <title>The complete genome sequence of Neokomagataea sp. Jb2 NBRC113641.</title>
        <authorList>
            <person name="Chua K.-O."/>
            <person name="Chan K.-G."/>
            <person name="See-Too W.-S."/>
        </authorList>
    </citation>
    <scope>NUCLEOTIDE SEQUENCE [LARGE SCALE GENOMIC DNA]</scope>
    <source>
        <strain evidence="8 9">Jb2</strain>
    </source>
</reference>
<evidence type="ECO:0000256" key="3">
    <source>
        <dbReference type="ARBA" id="ARBA00022759"/>
    </source>
</evidence>